<dbReference type="GO" id="GO:0003723">
    <property type="term" value="F:RNA binding"/>
    <property type="evidence" value="ECO:0007669"/>
    <property type="project" value="InterPro"/>
</dbReference>
<feature type="chain" id="PRO_5044291153" evidence="1">
    <location>
        <begin position="24"/>
        <end position="317"/>
    </location>
</feature>
<protein>
    <submittedName>
        <fullName evidence="2">Uncharacterized protein</fullName>
    </submittedName>
</protein>
<sequence>MESRRVPCAWAIGLALAAHYSEAYTVDSIFGLSEIADKIDTASMLQPSGLTARGTCPEYPSPYGPAMNCGRTVRQCGVLAIDTGLGTYGGLGGAIDKDNANSGETDQTNPPYELPGAKVHGLWFEGPPYGDSYCWDIYGTSNSYIPGEEWVLPEYPGTAQSCEDQDWVFDPEAYCTSNKCDSAYAIPSCYNELPSCYNSYKGPIASKLETRYMLWFVNHEWRKHGTCGKESPESYFDQICALSQPIVEKVNELRAAGMSDYTFLDDIACQVDFMSDDIELFSHGRNTDGPEGRSNGEFMAPVAKFEQVCGDPTFDRL</sequence>
<dbReference type="PaxDb" id="2903-EOD12690"/>
<keyword evidence="3" id="KW-1185">Reference proteome</keyword>
<dbReference type="HOGENOM" id="CLU_878341_0_0_1"/>
<dbReference type="EnsemblProtists" id="EOD12690">
    <property type="protein sequence ID" value="EOD12690"/>
    <property type="gene ID" value="EMIHUDRAFT_213479"/>
</dbReference>
<dbReference type="GO" id="GO:0033897">
    <property type="term" value="F:ribonuclease T2 activity"/>
    <property type="evidence" value="ECO:0007669"/>
    <property type="project" value="InterPro"/>
</dbReference>
<dbReference type="PROSITE" id="PS00531">
    <property type="entry name" value="RNASE_T2_2"/>
    <property type="match status" value="1"/>
</dbReference>
<reference evidence="3" key="1">
    <citation type="journal article" date="2013" name="Nature">
        <title>Pan genome of the phytoplankton Emiliania underpins its global distribution.</title>
        <authorList>
            <person name="Read B.A."/>
            <person name="Kegel J."/>
            <person name="Klute M.J."/>
            <person name="Kuo A."/>
            <person name="Lefebvre S.C."/>
            <person name="Maumus F."/>
            <person name="Mayer C."/>
            <person name="Miller J."/>
            <person name="Monier A."/>
            <person name="Salamov A."/>
            <person name="Young J."/>
            <person name="Aguilar M."/>
            <person name="Claverie J.M."/>
            <person name="Frickenhaus S."/>
            <person name="Gonzalez K."/>
            <person name="Herman E.K."/>
            <person name="Lin Y.C."/>
            <person name="Napier J."/>
            <person name="Ogata H."/>
            <person name="Sarno A.F."/>
            <person name="Shmutz J."/>
            <person name="Schroeder D."/>
            <person name="de Vargas C."/>
            <person name="Verret F."/>
            <person name="von Dassow P."/>
            <person name="Valentin K."/>
            <person name="Van de Peer Y."/>
            <person name="Wheeler G."/>
            <person name="Dacks J.B."/>
            <person name="Delwiche C.F."/>
            <person name="Dyhrman S.T."/>
            <person name="Glockner G."/>
            <person name="John U."/>
            <person name="Richards T."/>
            <person name="Worden A.Z."/>
            <person name="Zhang X."/>
            <person name="Grigoriev I.V."/>
            <person name="Allen A.E."/>
            <person name="Bidle K."/>
            <person name="Borodovsky M."/>
            <person name="Bowler C."/>
            <person name="Brownlee C."/>
            <person name="Cock J.M."/>
            <person name="Elias M."/>
            <person name="Gladyshev V.N."/>
            <person name="Groth M."/>
            <person name="Guda C."/>
            <person name="Hadaegh A."/>
            <person name="Iglesias-Rodriguez M.D."/>
            <person name="Jenkins J."/>
            <person name="Jones B.M."/>
            <person name="Lawson T."/>
            <person name="Leese F."/>
            <person name="Lindquist E."/>
            <person name="Lobanov A."/>
            <person name="Lomsadze A."/>
            <person name="Malik S.B."/>
            <person name="Marsh M.E."/>
            <person name="Mackinder L."/>
            <person name="Mock T."/>
            <person name="Mueller-Roeber B."/>
            <person name="Pagarete A."/>
            <person name="Parker M."/>
            <person name="Probert I."/>
            <person name="Quesneville H."/>
            <person name="Raines C."/>
            <person name="Rensing S.A."/>
            <person name="Riano-Pachon D.M."/>
            <person name="Richier S."/>
            <person name="Rokitta S."/>
            <person name="Shiraiwa Y."/>
            <person name="Soanes D.M."/>
            <person name="van der Giezen M."/>
            <person name="Wahlund T.M."/>
            <person name="Williams B."/>
            <person name="Wilson W."/>
            <person name="Wolfe G."/>
            <person name="Wurch L.L."/>
        </authorList>
    </citation>
    <scope>NUCLEOTIDE SEQUENCE</scope>
</reference>
<keyword evidence="1" id="KW-0732">Signal</keyword>
<dbReference type="InterPro" id="IPR033130">
    <property type="entry name" value="RNase_T2_His_AS_2"/>
</dbReference>
<dbReference type="InterPro" id="IPR036430">
    <property type="entry name" value="RNase_T2-like_sf"/>
</dbReference>
<evidence type="ECO:0000313" key="3">
    <source>
        <dbReference type="Proteomes" id="UP000013827"/>
    </source>
</evidence>
<evidence type="ECO:0000313" key="2">
    <source>
        <dbReference type="EnsemblProtists" id="EOD12690"/>
    </source>
</evidence>
<accession>A0A0D3IN55</accession>
<dbReference type="Proteomes" id="UP000013827">
    <property type="component" value="Unassembled WGS sequence"/>
</dbReference>
<evidence type="ECO:0000256" key="1">
    <source>
        <dbReference type="SAM" id="SignalP"/>
    </source>
</evidence>
<organism evidence="2 3">
    <name type="scientific">Emiliania huxleyi (strain CCMP1516)</name>
    <dbReference type="NCBI Taxonomy" id="280463"/>
    <lineage>
        <taxon>Eukaryota</taxon>
        <taxon>Haptista</taxon>
        <taxon>Haptophyta</taxon>
        <taxon>Prymnesiophyceae</taxon>
        <taxon>Isochrysidales</taxon>
        <taxon>Noelaerhabdaceae</taxon>
        <taxon>Emiliania</taxon>
    </lineage>
</organism>
<name>A0A0D3IN55_EMIH1</name>
<reference evidence="2" key="2">
    <citation type="submission" date="2024-10" db="UniProtKB">
        <authorList>
            <consortium name="EnsemblProtists"/>
        </authorList>
    </citation>
    <scope>IDENTIFICATION</scope>
</reference>
<dbReference type="SUPFAM" id="SSF55895">
    <property type="entry name" value="Ribonuclease Rh-like"/>
    <property type="match status" value="1"/>
</dbReference>
<dbReference type="KEGG" id="ehx:EMIHUDRAFT_213479"/>
<dbReference type="AlphaFoldDB" id="A0A0D3IN55"/>
<feature type="signal peptide" evidence="1">
    <location>
        <begin position="1"/>
        <end position="23"/>
    </location>
</feature>
<dbReference type="Gene3D" id="3.90.730.10">
    <property type="entry name" value="Ribonuclease T2-like"/>
    <property type="match status" value="1"/>
</dbReference>
<dbReference type="RefSeq" id="XP_005765119.1">
    <property type="nucleotide sequence ID" value="XM_005765062.1"/>
</dbReference>
<proteinExistence type="predicted"/>
<dbReference type="GeneID" id="17258789"/>